<feature type="domain" description="SWIM-type" evidence="5">
    <location>
        <begin position="51"/>
        <end position="87"/>
    </location>
</feature>
<name>A0A540VR12_9GAMM</name>
<keyword evidence="2 8" id="KW-0347">Helicase</keyword>
<feature type="region of interest" description="Disordered" evidence="4">
    <location>
        <begin position="425"/>
        <end position="448"/>
    </location>
</feature>
<dbReference type="GO" id="GO:0016787">
    <property type="term" value="F:hydrolase activity"/>
    <property type="evidence" value="ECO:0007669"/>
    <property type="project" value="UniProtKB-KW"/>
</dbReference>
<gene>
    <name evidence="8" type="ORF">FKY71_09805</name>
</gene>
<evidence type="ECO:0000256" key="2">
    <source>
        <dbReference type="ARBA" id="ARBA00022806"/>
    </source>
</evidence>
<dbReference type="InterPro" id="IPR038718">
    <property type="entry name" value="SNF2-like_sf"/>
</dbReference>
<keyword evidence="2 8" id="KW-0067">ATP-binding</keyword>
<dbReference type="CDD" id="cd18012">
    <property type="entry name" value="DEXQc_arch_SWI2_SNF2"/>
    <property type="match status" value="1"/>
</dbReference>
<dbReference type="InterPro" id="IPR007527">
    <property type="entry name" value="Znf_SWIM"/>
</dbReference>
<dbReference type="Pfam" id="PF00176">
    <property type="entry name" value="SNF2-rel_dom"/>
    <property type="match status" value="1"/>
</dbReference>
<evidence type="ECO:0000256" key="3">
    <source>
        <dbReference type="PROSITE-ProRule" id="PRU00325"/>
    </source>
</evidence>
<keyword evidence="3" id="KW-0479">Metal-binding</keyword>
<dbReference type="InterPro" id="IPR000330">
    <property type="entry name" value="SNF2_N"/>
</dbReference>
<accession>A0A540VR12</accession>
<dbReference type="Pfam" id="PF00271">
    <property type="entry name" value="Helicase_C"/>
    <property type="match status" value="1"/>
</dbReference>
<dbReference type="SMART" id="SM00490">
    <property type="entry name" value="HELICc"/>
    <property type="match status" value="1"/>
</dbReference>
<evidence type="ECO:0000313" key="8">
    <source>
        <dbReference type="EMBL" id="TQE99199.1"/>
    </source>
</evidence>
<dbReference type="AlphaFoldDB" id="A0A540VR12"/>
<dbReference type="InterPro" id="IPR014001">
    <property type="entry name" value="Helicase_ATP-bd"/>
</dbReference>
<evidence type="ECO:0000313" key="9">
    <source>
        <dbReference type="Proteomes" id="UP000315400"/>
    </source>
</evidence>
<dbReference type="SMART" id="SM00487">
    <property type="entry name" value="DEXDc"/>
    <property type="match status" value="1"/>
</dbReference>
<dbReference type="Gene3D" id="3.40.50.10810">
    <property type="entry name" value="Tandem AAA-ATPase domain"/>
    <property type="match status" value="1"/>
</dbReference>
<dbReference type="EMBL" id="VIFK01000083">
    <property type="protein sequence ID" value="TQE99199.1"/>
    <property type="molecule type" value="Genomic_DNA"/>
</dbReference>
<dbReference type="GO" id="GO:0005524">
    <property type="term" value="F:ATP binding"/>
    <property type="evidence" value="ECO:0007669"/>
    <property type="project" value="InterPro"/>
</dbReference>
<dbReference type="PROSITE" id="PS51192">
    <property type="entry name" value="HELICASE_ATP_BIND_1"/>
    <property type="match status" value="1"/>
</dbReference>
<keyword evidence="1" id="KW-0378">Hydrolase</keyword>
<dbReference type="GO" id="GO:0004386">
    <property type="term" value="F:helicase activity"/>
    <property type="evidence" value="ECO:0007669"/>
    <property type="project" value="UniProtKB-KW"/>
</dbReference>
<keyword evidence="3" id="KW-0862">Zinc</keyword>
<dbReference type="CDD" id="cd18793">
    <property type="entry name" value="SF2_C_SNF"/>
    <property type="match status" value="1"/>
</dbReference>
<dbReference type="PANTHER" id="PTHR10799">
    <property type="entry name" value="SNF2/RAD54 HELICASE FAMILY"/>
    <property type="match status" value="1"/>
</dbReference>
<proteinExistence type="predicted"/>
<keyword evidence="2 8" id="KW-0547">Nucleotide-binding</keyword>
<feature type="region of interest" description="Disordered" evidence="4">
    <location>
        <begin position="96"/>
        <end position="116"/>
    </location>
</feature>
<evidence type="ECO:0000259" key="7">
    <source>
        <dbReference type="PROSITE" id="PS51194"/>
    </source>
</evidence>
<reference evidence="8 9" key="1">
    <citation type="submission" date="2019-06" db="EMBL/GenBank/DDBJ databases">
        <title>Metagenome assembled Genome of Spiribacter salinus SL48-SHIP from the microbial mat of Salt Lake 48 (Novosibirsk region, Russia).</title>
        <authorList>
            <person name="Shipova A."/>
            <person name="Rozanov A.S."/>
            <person name="Bryanskaya A.V."/>
            <person name="Peltek S.E."/>
        </authorList>
    </citation>
    <scope>NUCLEOTIDE SEQUENCE [LARGE SCALE GENOMIC DNA]</scope>
    <source>
        <strain evidence="8">SL48-SHIP-2</strain>
    </source>
</reference>
<dbReference type="GO" id="GO:0008270">
    <property type="term" value="F:zinc ion binding"/>
    <property type="evidence" value="ECO:0007669"/>
    <property type="project" value="UniProtKB-KW"/>
</dbReference>
<evidence type="ECO:0000256" key="4">
    <source>
        <dbReference type="SAM" id="MobiDB-lite"/>
    </source>
</evidence>
<dbReference type="SUPFAM" id="SSF52540">
    <property type="entry name" value="P-loop containing nucleoside triphosphate hydrolases"/>
    <property type="match status" value="2"/>
</dbReference>
<dbReference type="PROSITE" id="PS50966">
    <property type="entry name" value="ZF_SWIM"/>
    <property type="match status" value="1"/>
</dbReference>
<evidence type="ECO:0000256" key="1">
    <source>
        <dbReference type="ARBA" id="ARBA00022801"/>
    </source>
</evidence>
<evidence type="ECO:0000259" key="5">
    <source>
        <dbReference type="PROSITE" id="PS50966"/>
    </source>
</evidence>
<sequence>MTDLETIAAAFDGDTWQHGLAHYRNGDVVVFEALRHDRAKALVQGDRARAHRVFLEWPNAGERPDGDCDCPAEFDCEHVVAALAAWLDAVDGSAVTESEPTESAMGQVRGTNPPAANARRSDTTVLLYVIHPVAEDGSVLVALHVGVKGKLRSDGGYFAPRAFRLRESHWRQPPRFITDGDLEHLRWLEREGQPLWPAADRSGEGGATHYWLPREAVAPMLRQFVPSDRCYWEHTGQPPLRPGAARPGQLHWRLRADARQRLEPVTDPRCNEVLLSSELWYRDGAVVGPVAMDLPRPVLEALGTWGWLAPEEATAAAARLADDTTELVVPKPHALTHRECTPSPRPVLRLTCRRGLPPEALSNRLDASRHLVAELAFDYVVPEDTARVGADDPANCTHLLVGRARVRIVRDAAQEAECVRRLDSLEGLPDDGNCPPTEAGEERQPPVPGVRLYTAGTTEDDWLAFTFGVVPELIAEGWRVEAASDFPYPPVVAEDWDAHIIPRTDGGWFDLGLGVTVDGERIELLPLLLSALRELPQDVHDALLDEDGWTQGHLPVPLPDGRRLAMPVARLRPLLATLVELYDCDLRLDRSGRLRVRAMDACRLVELAQAGWSWNGPNALRRLGERLRQGAEAVSVPTGLRAELRPYQQTGLNWLQLLCSEGFGGVLADDMGLGKTVQVLAHILVEKEAGRLDRPCLVVVPTSLLVTWEREVRRFAPDLRIVRLHGARRNLGAVPDADLVVTSYGVLRSDVEGLAELSWHLVILDEAQHIKNPRSHAARALRRLEAHQRLCLTGTPIENHLGELWSLFHFLMPGFLGDEAVFRRRYRRPIEEQGDEWLRERLAQRVRPFVLRRTKAAVTPELPVKTQIQRVVEMTGDQRDLYEGIRVAVHRDLQQAMADKGLEGARIELLDALLKLRQVCCDPRLVRDEADIGADHGRHAKAPSAKLEALCELLPGLIEDGRRVLVFSQFTSMLRLIEARLPGLGIEWVKLTGRTRDRDAVVDRFQAAEVPLMLISLKAGGTGLNLTAADTVIHYDPWWNPAVEDQATDRAHRIGQDKPVFVYRLICAGTVEERIQHLQAGKAALAEGLYDTGADADSQEGNGPLAAADLEALLAEPESARMGDADGHA</sequence>
<dbReference type="PROSITE" id="PS51194">
    <property type="entry name" value="HELICASE_CTER"/>
    <property type="match status" value="1"/>
</dbReference>
<dbReference type="InterPro" id="IPR001650">
    <property type="entry name" value="Helicase_C-like"/>
</dbReference>
<comment type="caution">
    <text evidence="8">The sequence shown here is derived from an EMBL/GenBank/DDBJ whole genome shotgun (WGS) entry which is preliminary data.</text>
</comment>
<dbReference type="InterPro" id="IPR049730">
    <property type="entry name" value="SNF2/RAD54-like_C"/>
</dbReference>
<feature type="domain" description="Helicase ATP-binding" evidence="6">
    <location>
        <begin position="656"/>
        <end position="814"/>
    </location>
</feature>
<protein>
    <submittedName>
        <fullName evidence="8">DEAD/DEAH box helicase</fullName>
    </submittedName>
</protein>
<dbReference type="InterPro" id="IPR027417">
    <property type="entry name" value="P-loop_NTPase"/>
</dbReference>
<keyword evidence="3" id="KW-0863">Zinc-finger</keyword>
<dbReference type="Proteomes" id="UP000315400">
    <property type="component" value="Unassembled WGS sequence"/>
</dbReference>
<organism evidence="8 9">
    <name type="scientific">Spiribacter salinus</name>
    <dbReference type="NCBI Taxonomy" id="1335746"/>
    <lineage>
        <taxon>Bacteria</taxon>
        <taxon>Pseudomonadati</taxon>
        <taxon>Pseudomonadota</taxon>
        <taxon>Gammaproteobacteria</taxon>
        <taxon>Chromatiales</taxon>
        <taxon>Ectothiorhodospiraceae</taxon>
        <taxon>Spiribacter</taxon>
    </lineage>
</organism>
<feature type="domain" description="Helicase C-terminal" evidence="7">
    <location>
        <begin position="949"/>
        <end position="1097"/>
    </location>
</feature>
<evidence type="ECO:0000259" key="6">
    <source>
        <dbReference type="PROSITE" id="PS51192"/>
    </source>
</evidence>
<dbReference type="Gene3D" id="3.40.50.300">
    <property type="entry name" value="P-loop containing nucleotide triphosphate hydrolases"/>
    <property type="match status" value="1"/>
</dbReference>